<dbReference type="EMBL" id="JAWJWF010000004">
    <property type="protein sequence ID" value="KAK6634113.1"/>
    <property type="molecule type" value="Genomic_DNA"/>
</dbReference>
<protein>
    <submittedName>
        <fullName evidence="1">Uncharacterized protein</fullName>
    </submittedName>
</protein>
<sequence>MFRLSYFSRPDVLNFQKKYLPRQQESARTLYSSWGKCPLTHESWQGKKSDFILKQIGRLVWFARDQSSTTRP</sequence>
<proteinExistence type="predicted"/>
<keyword evidence="2" id="KW-1185">Reference proteome</keyword>
<evidence type="ECO:0000313" key="2">
    <source>
        <dbReference type="Proteomes" id="UP001359485"/>
    </source>
</evidence>
<gene>
    <name evidence="1" type="ORF">RUM44_004721</name>
</gene>
<comment type="caution">
    <text evidence="1">The sequence shown here is derived from an EMBL/GenBank/DDBJ whole genome shotgun (WGS) entry which is preliminary data.</text>
</comment>
<name>A0ABR1B5D3_POLSC</name>
<organism evidence="1 2">
    <name type="scientific">Polyplax serrata</name>
    <name type="common">Common mouse louse</name>
    <dbReference type="NCBI Taxonomy" id="468196"/>
    <lineage>
        <taxon>Eukaryota</taxon>
        <taxon>Metazoa</taxon>
        <taxon>Ecdysozoa</taxon>
        <taxon>Arthropoda</taxon>
        <taxon>Hexapoda</taxon>
        <taxon>Insecta</taxon>
        <taxon>Pterygota</taxon>
        <taxon>Neoptera</taxon>
        <taxon>Paraneoptera</taxon>
        <taxon>Psocodea</taxon>
        <taxon>Troctomorpha</taxon>
        <taxon>Phthiraptera</taxon>
        <taxon>Anoplura</taxon>
        <taxon>Polyplacidae</taxon>
        <taxon>Polyplax</taxon>
    </lineage>
</organism>
<evidence type="ECO:0000313" key="1">
    <source>
        <dbReference type="EMBL" id="KAK6634113.1"/>
    </source>
</evidence>
<accession>A0ABR1B5D3</accession>
<dbReference type="Proteomes" id="UP001359485">
    <property type="component" value="Unassembled WGS sequence"/>
</dbReference>
<reference evidence="1 2" key="1">
    <citation type="submission" date="2023-09" db="EMBL/GenBank/DDBJ databases">
        <title>Genomes of two closely related lineages of the louse Polyplax serrata with different host specificities.</title>
        <authorList>
            <person name="Martinu J."/>
            <person name="Tarabai H."/>
            <person name="Stefka J."/>
            <person name="Hypsa V."/>
        </authorList>
    </citation>
    <scope>NUCLEOTIDE SEQUENCE [LARGE SCALE GENOMIC DNA]</scope>
    <source>
        <strain evidence="1">98ZLc_SE</strain>
    </source>
</reference>